<keyword evidence="1" id="KW-0812">Transmembrane</keyword>
<feature type="transmembrane region" description="Helical" evidence="1">
    <location>
        <begin position="21"/>
        <end position="43"/>
    </location>
</feature>
<keyword evidence="1" id="KW-1133">Transmembrane helix</keyword>
<dbReference type="EMBL" id="DSPX01000020">
    <property type="protein sequence ID" value="HGF99573.1"/>
    <property type="molecule type" value="Genomic_DNA"/>
</dbReference>
<sequence length="173" mass="18952">MSQFTSNHIQAKKPMWQTVAAVSLGFWLSSCLLLDLVIMPTMYGAGMMGEPGFVSAGYSIFSTFNRIELLCAALVLTGLLVTVKMQSPVSGNWGRWAVLAAVMLLGIVCVDTYGLTPQMSALGMQLNLFDAAAEVPVAMDRMHESYWVLEVIKVLGGGMVLYWFSRQQQMVAE</sequence>
<protein>
    <submittedName>
        <fullName evidence="2">DUF4149 domain-containing protein</fullName>
    </submittedName>
</protein>
<name>A0A7C3VEM4_9CYAN</name>
<feature type="transmembrane region" description="Helical" evidence="1">
    <location>
        <begin position="63"/>
        <end position="83"/>
    </location>
</feature>
<feature type="transmembrane region" description="Helical" evidence="1">
    <location>
        <begin position="146"/>
        <end position="164"/>
    </location>
</feature>
<gene>
    <name evidence="2" type="ORF">ENR15_02605</name>
</gene>
<dbReference type="AlphaFoldDB" id="A0A7C3VEM4"/>
<proteinExistence type="predicted"/>
<comment type="caution">
    <text evidence="2">The sequence shown here is derived from an EMBL/GenBank/DDBJ whole genome shotgun (WGS) entry which is preliminary data.</text>
</comment>
<organism evidence="2">
    <name type="scientific">Planktothricoides sp. SpSt-374</name>
    <dbReference type="NCBI Taxonomy" id="2282167"/>
    <lineage>
        <taxon>Bacteria</taxon>
        <taxon>Bacillati</taxon>
        <taxon>Cyanobacteriota</taxon>
        <taxon>Cyanophyceae</taxon>
        <taxon>Oscillatoriophycideae</taxon>
        <taxon>Oscillatoriales</taxon>
        <taxon>Oscillatoriaceae</taxon>
        <taxon>Planktothricoides</taxon>
    </lineage>
</organism>
<evidence type="ECO:0000256" key="1">
    <source>
        <dbReference type="SAM" id="Phobius"/>
    </source>
</evidence>
<accession>A0A7C3VEM4</accession>
<feature type="transmembrane region" description="Helical" evidence="1">
    <location>
        <begin position="95"/>
        <end position="115"/>
    </location>
</feature>
<keyword evidence="1" id="KW-0472">Membrane</keyword>
<reference evidence="2" key="1">
    <citation type="journal article" date="2020" name="mSystems">
        <title>Genome- and Community-Level Interaction Insights into Carbon Utilization and Element Cycling Functions of Hydrothermarchaeota in Hydrothermal Sediment.</title>
        <authorList>
            <person name="Zhou Z."/>
            <person name="Liu Y."/>
            <person name="Xu W."/>
            <person name="Pan J."/>
            <person name="Luo Z.H."/>
            <person name="Li M."/>
        </authorList>
    </citation>
    <scope>NUCLEOTIDE SEQUENCE [LARGE SCALE GENOMIC DNA]</scope>
    <source>
        <strain evidence="2">SpSt-374</strain>
    </source>
</reference>
<evidence type="ECO:0000313" key="2">
    <source>
        <dbReference type="EMBL" id="HGF99573.1"/>
    </source>
</evidence>